<dbReference type="EMBL" id="LAXD01000001">
    <property type="protein sequence ID" value="KWW99975.1"/>
    <property type="molecule type" value="Genomic_DNA"/>
</dbReference>
<dbReference type="Pfam" id="PF11298">
    <property type="entry name" value="DUF3099"/>
    <property type="match status" value="1"/>
</dbReference>
<dbReference type="Proteomes" id="UP000070188">
    <property type="component" value="Unassembled WGS sequence"/>
</dbReference>
<feature type="transmembrane region" description="Helical" evidence="2">
    <location>
        <begin position="54"/>
        <end position="73"/>
    </location>
</feature>
<protein>
    <recommendedName>
        <fullName evidence="5">DUF3099 domain-containing protein</fullName>
    </recommendedName>
</protein>
<feature type="region of interest" description="Disordered" evidence="1">
    <location>
        <begin position="75"/>
        <end position="105"/>
    </location>
</feature>
<comment type="caution">
    <text evidence="3">The sequence shown here is derived from an EMBL/GenBank/DDBJ whole genome shotgun (WGS) entry which is preliminary data.</text>
</comment>
<gene>
    <name evidence="3" type="ORF">LI90_1615</name>
</gene>
<dbReference type="RefSeq" id="WP_066886156.1">
    <property type="nucleotide sequence ID" value="NZ_LAXD01000001.1"/>
</dbReference>
<evidence type="ECO:0000313" key="3">
    <source>
        <dbReference type="EMBL" id="KWW99975.1"/>
    </source>
</evidence>
<evidence type="ECO:0008006" key="5">
    <source>
        <dbReference type="Google" id="ProtNLM"/>
    </source>
</evidence>
<dbReference type="OrthoDB" id="4229919at2"/>
<name>A0A132MQG4_9ACTN</name>
<dbReference type="AlphaFoldDB" id="A0A132MQG4"/>
<keyword evidence="4" id="KW-1185">Reference proteome</keyword>
<evidence type="ECO:0000256" key="1">
    <source>
        <dbReference type="SAM" id="MobiDB-lite"/>
    </source>
</evidence>
<sequence>MKTKGAKPAVYQITGARKSLSEDVAYRQRRYLISMSIRTVCFILAVVFHGPMRWIMFVAALTLPYFAVVFANGGRERAPEPTSTYLPIRPELGPGENHAESSPRD</sequence>
<accession>A0A132MQG4</accession>
<proteinExistence type="predicted"/>
<keyword evidence="2" id="KW-1133">Transmembrane helix</keyword>
<organism evidence="3 4">
    <name type="scientific">Carbonactinospora thermoautotrophica</name>
    <dbReference type="NCBI Taxonomy" id="1469144"/>
    <lineage>
        <taxon>Bacteria</taxon>
        <taxon>Bacillati</taxon>
        <taxon>Actinomycetota</taxon>
        <taxon>Actinomycetes</taxon>
        <taxon>Kitasatosporales</taxon>
        <taxon>Carbonactinosporaceae</taxon>
        <taxon>Carbonactinospora</taxon>
    </lineage>
</organism>
<dbReference type="STRING" id="1469144.LI90_1615"/>
<reference evidence="4" key="1">
    <citation type="submission" date="2015-04" db="EMBL/GenBank/DDBJ databases">
        <title>Physiological reanalysis, assessment of diazotrophy, and genome sequences of multiple isolates of Streptomyces thermoautotrophicus.</title>
        <authorList>
            <person name="MacKellar D.C."/>
            <person name="Lieber L."/>
            <person name="Norman J."/>
            <person name="Bolger A."/>
            <person name="Tobin C."/>
            <person name="Murray J.W."/>
            <person name="Chang R."/>
            <person name="Ford T."/>
            <person name="Nguyen P.Q."/>
            <person name="Woodward J."/>
            <person name="Permingeat H."/>
            <person name="Joshi N.S."/>
            <person name="Silver P.A."/>
            <person name="Usadel B."/>
            <person name="Rutherford A.W."/>
            <person name="Friesen M."/>
            <person name="Prell J."/>
        </authorList>
    </citation>
    <scope>NUCLEOTIDE SEQUENCE [LARGE SCALE GENOMIC DNA]</scope>
    <source>
        <strain evidence="4">H1</strain>
    </source>
</reference>
<evidence type="ECO:0000313" key="4">
    <source>
        <dbReference type="Proteomes" id="UP000070188"/>
    </source>
</evidence>
<keyword evidence="2" id="KW-0472">Membrane</keyword>
<dbReference type="InterPro" id="IPR021449">
    <property type="entry name" value="DUF3099"/>
</dbReference>
<feature type="transmembrane region" description="Helical" evidence="2">
    <location>
        <begin position="31"/>
        <end position="48"/>
    </location>
</feature>
<evidence type="ECO:0000256" key="2">
    <source>
        <dbReference type="SAM" id="Phobius"/>
    </source>
</evidence>
<keyword evidence="2" id="KW-0812">Transmembrane</keyword>
<dbReference type="PATRIC" id="fig|1469144.10.peg.1765"/>